<evidence type="ECO:0000313" key="2">
    <source>
        <dbReference type="EMBL" id="TLD99935.1"/>
    </source>
</evidence>
<evidence type="ECO:0000313" key="1">
    <source>
        <dbReference type="EMBL" id="STQ86858.1"/>
    </source>
</evidence>
<evidence type="ECO:0000313" key="3">
    <source>
        <dbReference type="Proteomes" id="UP000029922"/>
    </source>
</evidence>
<dbReference type="GO" id="GO:0032259">
    <property type="term" value="P:methylation"/>
    <property type="evidence" value="ECO:0007669"/>
    <property type="project" value="UniProtKB-KW"/>
</dbReference>
<reference evidence="1 4" key="2">
    <citation type="submission" date="2018-06" db="EMBL/GenBank/DDBJ databases">
        <authorList>
            <consortium name="Pathogen Informatics"/>
            <person name="Doyle S."/>
        </authorList>
    </citation>
    <scope>NUCLEOTIDE SEQUENCE [LARGE SCALE GENOMIC DNA]</scope>
    <source>
        <strain evidence="1 4">NCTC12714</strain>
    </source>
</reference>
<dbReference type="Proteomes" id="UP000029922">
    <property type="component" value="Unassembled WGS sequence"/>
</dbReference>
<dbReference type="AlphaFoldDB" id="A0A099TXJ3"/>
<evidence type="ECO:0000313" key="4">
    <source>
        <dbReference type="Proteomes" id="UP000255139"/>
    </source>
</evidence>
<dbReference type="GO" id="GO:0008168">
    <property type="term" value="F:methyltransferase activity"/>
    <property type="evidence" value="ECO:0007669"/>
    <property type="project" value="UniProtKB-KW"/>
</dbReference>
<dbReference type="RefSeq" id="WP_034557809.1">
    <property type="nucleotide sequence ID" value="NZ_FZML01000016.1"/>
</dbReference>
<dbReference type="OrthoDB" id="9804086at2"/>
<dbReference type="Proteomes" id="UP000255139">
    <property type="component" value="Unassembled WGS sequence"/>
</dbReference>
<sequence length="74" mass="8476">MALLTSRQASAIGDNEFNTVAISDKIVDINFYRRGGEQVSPLYVKTQNLLKILRIAILRVKPEVSHKILREIFY</sequence>
<keyword evidence="1" id="KW-0489">Methyltransferase</keyword>
<dbReference type="EMBL" id="UGJE01000002">
    <property type="protein sequence ID" value="STQ86858.1"/>
    <property type="molecule type" value="Genomic_DNA"/>
</dbReference>
<protein>
    <submittedName>
        <fullName evidence="1">Adenine specific DNA methyltransferase</fullName>
    </submittedName>
</protein>
<keyword evidence="1" id="KW-0808">Transferase</keyword>
<dbReference type="EMBL" id="JRPD02000013">
    <property type="protein sequence ID" value="TLD99935.1"/>
    <property type="molecule type" value="Genomic_DNA"/>
</dbReference>
<accession>A0A099TXJ3</accession>
<organism evidence="1 4">
    <name type="scientific">Helicobacter muridarum</name>
    <dbReference type="NCBI Taxonomy" id="216"/>
    <lineage>
        <taxon>Bacteria</taxon>
        <taxon>Pseudomonadati</taxon>
        <taxon>Campylobacterota</taxon>
        <taxon>Epsilonproteobacteria</taxon>
        <taxon>Campylobacterales</taxon>
        <taxon>Helicobacteraceae</taxon>
        <taxon>Helicobacter</taxon>
    </lineage>
</organism>
<name>A0A099TXJ3_9HELI</name>
<gene>
    <name evidence="2" type="ORF">LS73_006425</name>
    <name evidence="1" type="ORF">NCTC12714_01669</name>
</gene>
<keyword evidence="4" id="KW-1185">Reference proteome</keyword>
<reference evidence="2 3" key="1">
    <citation type="journal article" date="2014" name="Genome Announc.">
        <title>Draft genome sequences of eight enterohepatic helicobacter species isolated from both laboratory and wild rodents.</title>
        <authorList>
            <person name="Sheh A."/>
            <person name="Shen Z."/>
            <person name="Fox J.G."/>
        </authorList>
    </citation>
    <scope>NUCLEOTIDE SEQUENCE [LARGE SCALE GENOMIC DNA]</scope>
    <source>
        <strain evidence="2 3">ST1</strain>
    </source>
</reference>
<proteinExistence type="predicted"/>